<dbReference type="InterPro" id="IPR051807">
    <property type="entry name" value="Sec-metab_biosynth-assoc"/>
</dbReference>
<dbReference type="Proteomes" id="UP001610335">
    <property type="component" value="Unassembled WGS sequence"/>
</dbReference>
<sequence length="116" mass="12964">MSKEFLCILPDKPGVQDKRLEVRPKHLEGVKPLVEAGKVVVGGAMFNAHPADGETPSFKGSMLICLVENEEQVWEIIRNDIYTKNGVWDLDAVRVIPVCFPLLDPVLRKKKKKGKA</sequence>
<accession>A0ABR4J2R5</accession>
<comment type="caution">
    <text evidence="2">The sequence shown here is derived from an EMBL/GenBank/DDBJ whole genome shotgun (WGS) entry which is preliminary data.</text>
</comment>
<dbReference type="InterPro" id="IPR011008">
    <property type="entry name" value="Dimeric_a/b-barrel"/>
</dbReference>
<dbReference type="EMBL" id="JBFXLS010000004">
    <property type="protein sequence ID" value="KAL2833367.1"/>
    <property type="molecule type" value="Genomic_DNA"/>
</dbReference>
<proteinExistence type="predicted"/>
<keyword evidence="3" id="KW-1185">Reference proteome</keyword>
<organism evidence="2 3">
    <name type="scientific">Aspergillus cavernicola</name>
    <dbReference type="NCBI Taxonomy" id="176166"/>
    <lineage>
        <taxon>Eukaryota</taxon>
        <taxon>Fungi</taxon>
        <taxon>Dikarya</taxon>
        <taxon>Ascomycota</taxon>
        <taxon>Pezizomycotina</taxon>
        <taxon>Eurotiomycetes</taxon>
        <taxon>Eurotiomycetidae</taxon>
        <taxon>Eurotiales</taxon>
        <taxon>Aspergillaceae</taxon>
        <taxon>Aspergillus</taxon>
        <taxon>Aspergillus subgen. Nidulantes</taxon>
    </lineage>
</organism>
<dbReference type="Gene3D" id="3.30.70.1060">
    <property type="entry name" value="Dimeric alpha+beta barrel"/>
    <property type="match status" value="1"/>
</dbReference>
<protein>
    <recommendedName>
        <fullName evidence="1">YCII-related domain-containing protein</fullName>
    </recommendedName>
</protein>
<dbReference type="PANTHER" id="PTHR33606">
    <property type="entry name" value="PROTEIN YCII"/>
    <property type="match status" value="1"/>
</dbReference>
<evidence type="ECO:0000313" key="3">
    <source>
        <dbReference type="Proteomes" id="UP001610335"/>
    </source>
</evidence>
<dbReference type="InterPro" id="IPR005545">
    <property type="entry name" value="YCII"/>
</dbReference>
<name>A0ABR4J2R5_9EURO</name>
<feature type="domain" description="YCII-related" evidence="1">
    <location>
        <begin position="5"/>
        <end position="90"/>
    </location>
</feature>
<evidence type="ECO:0000313" key="2">
    <source>
        <dbReference type="EMBL" id="KAL2833367.1"/>
    </source>
</evidence>
<gene>
    <name evidence="2" type="ORF">BDW59DRAFT_156864</name>
</gene>
<dbReference type="PANTHER" id="PTHR33606:SF3">
    <property type="entry name" value="PROTEIN YCII"/>
    <property type="match status" value="1"/>
</dbReference>
<dbReference type="Pfam" id="PF03795">
    <property type="entry name" value="YCII"/>
    <property type="match status" value="1"/>
</dbReference>
<reference evidence="2 3" key="1">
    <citation type="submission" date="2024-07" db="EMBL/GenBank/DDBJ databases">
        <title>Section-level genome sequencing and comparative genomics of Aspergillus sections Usti and Cavernicolus.</title>
        <authorList>
            <consortium name="Lawrence Berkeley National Laboratory"/>
            <person name="Nybo J.L."/>
            <person name="Vesth T.C."/>
            <person name="Theobald S."/>
            <person name="Frisvad J.C."/>
            <person name="Larsen T.O."/>
            <person name="Kjaerboelling I."/>
            <person name="Rothschild-Mancinelli K."/>
            <person name="Lyhne E.K."/>
            <person name="Kogle M.E."/>
            <person name="Barry K."/>
            <person name="Clum A."/>
            <person name="Na H."/>
            <person name="Ledsgaard L."/>
            <person name="Lin J."/>
            <person name="Lipzen A."/>
            <person name="Kuo A."/>
            <person name="Riley R."/>
            <person name="Mondo S."/>
            <person name="LaButti K."/>
            <person name="Haridas S."/>
            <person name="Pangalinan J."/>
            <person name="Salamov A.A."/>
            <person name="Simmons B.A."/>
            <person name="Magnuson J.K."/>
            <person name="Chen J."/>
            <person name="Drula E."/>
            <person name="Henrissat B."/>
            <person name="Wiebenga A."/>
            <person name="Lubbers R.J."/>
            <person name="Gomes A.C."/>
            <person name="Makela M.R."/>
            <person name="Stajich J."/>
            <person name="Grigoriev I.V."/>
            <person name="Mortensen U.H."/>
            <person name="De vries R.P."/>
            <person name="Baker S.E."/>
            <person name="Andersen M.R."/>
        </authorList>
    </citation>
    <scope>NUCLEOTIDE SEQUENCE [LARGE SCALE GENOMIC DNA]</scope>
    <source>
        <strain evidence="2 3">CBS 600.67</strain>
    </source>
</reference>
<dbReference type="SUPFAM" id="SSF54909">
    <property type="entry name" value="Dimeric alpha+beta barrel"/>
    <property type="match status" value="1"/>
</dbReference>
<evidence type="ECO:0000259" key="1">
    <source>
        <dbReference type="Pfam" id="PF03795"/>
    </source>
</evidence>